<evidence type="ECO:0000313" key="4">
    <source>
        <dbReference type="Proteomes" id="UP000015105"/>
    </source>
</evidence>
<dbReference type="SMART" id="SM00384">
    <property type="entry name" value="AT_hook"/>
    <property type="match status" value="2"/>
</dbReference>
<dbReference type="InterPro" id="IPR047365">
    <property type="entry name" value="Tudor_AtPTM-like"/>
</dbReference>
<feature type="compositionally biased region" description="Polar residues" evidence="1">
    <location>
        <begin position="227"/>
        <end position="238"/>
    </location>
</feature>
<proteinExistence type="predicted"/>
<dbReference type="PANTHER" id="PTHR37384">
    <property type="entry name" value="OS01G0835600 PROTEIN"/>
    <property type="match status" value="1"/>
</dbReference>
<dbReference type="CDD" id="cd20401">
    <property type="entry name" value="Tudor_AtPTM-like"/>
    <property type="match status" value="1"/>
</dbReference>
<dbReference type="Gene3D" id="2.30.30.140">
    <property type="match status" value="1"/>
</dbReference>
<dbReference type="GO" id="GO:0003677">
    <property type="term" value="F:DNA binding"/>
    <property type="evidence" value="ECO:0007669"/>
    <property type="project" value="InterPro"/>
</dbReference>
<dbReference type="AlphaFoldDB" id="A0A453MVS2"/>
<evidence type="ECO:0000313" key="3">
    <source>
        <dbReference type="EnsemblPlants" id="AET6Gv20110500.7"/>
    </source>
</evidence>
<sequence>MKLFSFSPRLFVVKSKELVQYQVMEGSKDMQESDTEPVVQVPREPAIIINGLPDLPPEFASGSQLAVRDAPRSRVDHRFGEWLEERKVRKRFGDIYYVGKVVKYDSQRNWYTVVYQDGDQEDLEWHELEEILLPLDITIPLKTLVMDKFKHQNVVPDYRTKVARPRTNVASNQMVVRAVNGQQSNNLPLPGLVQASTSAGENALVCLKPSDQPKKRGRPRKDGTASGELSKQRSTSGDIQPKKRGRPPKEPGEKSIDRRKLETVRAEKLKRESMLLRGPPPGSQ</sequence>
<feature type="domain" description="PTM/DIR17-like Tudor" evidence="2">
    <location>
        <begin position="86"/>
        <end position="132"/>
    </location>
</feature>
<reference evidence="4" key="1">
    <citation type="journal article" date="2014" name="Science">
        <title>Ancient hybridizations among the ancestral genomes of bread wheat.</title>
        <authorList>
            <consortium name="International Wheat Genome Sequencing Consortium,"/>
            <person name="Marcussen T."/>
            <person name="Sandve S.R."/>
            <person name="Heier L."/>
            <person name="Spannagl M."/>
            <person name="Pfeifer M."/>
            <person name="Jakobsen K.S."/>
            <person name="Wulff B.B."/>
            <person name="Steuernagel B."/>
            <person name="Mayer K.F."/>
            <person name="Olsen O.A."/>
        </authorList>
    </citation>
    <scope>NUCLEOTIDE SEQUENCE [LARGE SCALE GENOMIC DNA]</scope>
    <source>
        <strain evidence="4">cv. AL8/78</strain>
    </source>
</reference>
<dbReference type="Proteomes" id="UP000015105">
    <property type="component" value="Chromosome 6D"/>
</dbReference>
<keyword evidence="4" id="KW-1185">Reference proteome</keyword>
<dbReference type="InterPro" id="IPR017956">
    <property type="entry name" value="AT_hook_DNA-bd_motif"/>
</dbReference>
<accession>A0A453MVS2</accession>
<evidence type="ECO:0000259" key="2">
    <source>
        <dbReference type="Pfam" id="PF21743"/>
    </source>
</evidence>
<organism evidence="3 4">
    <name type="scientific">Aegilops tauschii subsp. strangulata</name>
    <name type="common">Goatgrass</name>
    <dbReference type="NCBI Taxonomy" id="200361"/>
    <lineage>
        <taxon>Eukaryota</taxon>
        <taxon>Viridiplantae</taxon>
        <taxon>Streptophyta</taxon>
        <taxon>Embryophyta</taxon>
        <taxon>Tracheophyta</taxon>
        <taxon>Spermatophyta</taxon>
        <taxon>Magnoliopsida</taxon>
        <taxon>Liliopsida</taxon>
        <taxon>Poales</taxon>
        <taxon>Poaceae</taxon>
        <taxon>BOP clade</taxon>
        <taxon>Pooideae</taxon>
        <taxon>Triticodae</taxon>
        <taxon>Triticeae</taxon>
        <taxon>Triticinae</taxon>
        <taxon>Aegilops</taxon>
    </lineage>
</organism>
<feature type="region of interest" description="Disordered" evidence="1">
    <location>
        <begin position="204"/>
        <end position="284"/>
    </location>
</feature>
<dbReference type="PANTHER" id="PTHR37384:SF3">
    <property type="entry name" value="TUDOR DOMAIN-CONTAINING PROTEIN"/>
    <property type="match status" value="1"/>
</dbReference>
<evidence type="ECO:0000256" key="1">
    <source>
        <dbReference type="SAM" id="MobiDB-lite"/>
    </source>
</evidence>
<protein>
    <recommendedName>
        <fullName evidence="2">PTM/DIR17-like Tudor domain-containing protein</fullName>
    </recommendedName>
</protein>
<dbReference type="Gramene" id="AET6Gv20110500.7">
    <property type="protein sequence ID" value="AET6Gv20110500.7"/>
    <property type="gene ID" value="AET6Gv20110500"/>
</dbReference>
<reference evidence="3" key="4">
    <citation type="submission" date="2019-03" db="UniProtKB">
        <authorList>
            <consortium name="EnsemblPlants"/>
        </authorList>
    </citation>
    <scope>IDENTIFICATION</scope>
</reference>
<dbReference type="Pfam" id="PF21743">
    <property type="entry name" value="PTM_DIR17_Tudor"/>
    <property type="match status" value="1"/>
</dbReference>
<reference evidence="4" key="2">
    <citation type="journal article" date="2017" name="Nat. Plants">
        <title>The Aegilops tauschii genome reveals multiple impacts of transposons.</title>
        <authorList>
            <person name="Zhao G."/>
            <person name="Zou C."/>
            <person name="Li K."/>
            <person name="Wang K."/>
            <person name="Li T."/>
            <person name="Gao L."/>
            <person name="Zhang X."/>
            <person name="Wang H."/>
            <person name="Yang Z."/>
            <person name="Liu X."/>
            <person name="Jiang W."/>
            <person name="Mao L."/>
            <person name="Kong X."/>
            <person name="Jiao Y."/>
            <person name="Jia J."/>
        </authorList>
    </citation>
    <scope>NUCLEOTIDE SEQUENCE [LARGE SCALE GENOMIC DNA]</scope>
    <source>
        <strain evidence="4">cv. AL8/78</strain>
    </source>
</reference>
<name>A0A453MVS2_AEGTS</name>
<reference evidence="3" key="5">
    <citation type="journal article" date="2021" name="G3 (Bethesda)">
        <title>Aegilops tauschii genome assembly Aet v5.0 features greater sequence contiguity and improved annotation.</title>
        <authorList>
            <person name="Wang L."/>
            <person name="Zhu T."/>
            <person name="Rodriguez J.C."/>
            <person name="Deal K.R."/>
            <person name="Dubcovsky J."/>
            <person name="McGuire P.E."/>
            <person name="Lux T."/>
            <person name="Spannagl M."/>
            <person name="Mayer K.F.X."/>
            <person name="Baldrich P."/>
            <person name="Meyers B.C."/>
            <person name="Huo N."/>
            <person name="Gu Y.Q."/>
            <person name="Zhou H."/>
            <person name="Devos K.M."/>
            <person name="Bennetzen J.L."/>
            <person name="Unver T."/>
            <person name="Budak H."/>
            <person name="Gulick P.J."/>
            <person name="Galiba G."/>
            <person name="Kalapos B."/>
            <person name="Nelson D.R."/>
            <person name="Li P."/>
            <person name="You F.M."/>
            <person name="Luo M.C."/>
            <person name="Dvorak J."/>
        </authorList>
    </citation>
    <scope>NUCLEOTIDE SEQUENCE [LARGE SCALE GENOMIC DNA]</scope>
    <source>
        <strain evidence="3">cv. AL8/78</strain>
    </source>
</reference>
<dbReference type="EnsemblPlants" id="AET6Gv20110500.7">
    <property type="protein sequence ID" value="AET6Gv20110500.7"/>
    <property type="gene ID" value="AET6Gv20110500"/>
</dbReference>
<reference evidence="3" key="3">
    <citation type="journal article" date="2017" name="Nature">
        <title>Genome sequence of the progenitor of the wheat D genome Aegilops tauschii.</title>
        <authorList>
            <person name="Luo M.C."/>
            <person name="Gu Y.Q."/>
            <person name="Puiu D."/>
            <person name="Wang H."/>
            <person name="Twardziok S.O."/>
            <person name="Deal K.R."/>
            <person name="Huo N."/>
            <person name="Zhu T."/>
            <person name="Wang L."/>
            <person name="Wang Y."/>
            <person name="McGuire P.E."/>
            <person name="Liu S."/>
            <person name="Long H."/>
            <person name="Ramasamy R.K."/>
            <person name="Rodriguez J.C."/>
            <person name="Van S.L."/>
            <person name="Yuan L."/>
            <person name="Wang Z."/>
            <person name="Xia Z."/>
            <person name="Xiao L."/>
            <person name="Anderson O.D."/>
            <person name="Ouyang S."/>
            <person name="Liang Y."/>
            <person name="Zimin A.V."/>
            <person name="Pertea G."/>
            <person name="Qi P."/>
            <person name="Bennetzen J.L."/>
            <person name="Dai X."/>
            <person name="Dawson M.W."/>
            <person name="Muller H.G."/>
            <person name="Kugler K."/>
            <person name="Rivarola-Duarte L."/>
            <person name="Spannagl M."/>
            <person name="Mayer K.F.X."/>
            <person name="Lu F.H."/>
            <person name="Bevan M.W."/>
            <person name="Leroy P."/>
            <person name="Li P."/>
            <person name="You F.M."/>
            <person name="Sun Q."/>
            <person name="Liu Z."/>
            <person name="Lyons E."/>
            <person name="Wicker T."/>
            <person name="Salzberg S.L."/>
            <person name="Devos K.M."/>
            <person name="Dvorak J."/>
        </authorList>
    </citation>
    <scope>NUCLEOTIDE SEQUENCE [LARGE SCALE GENOMIC DNA]</scope>
    <source>
        <strain evidence="3">cv. AL8/78</strain>
    </source>
</reference>
<feature type="compositionally biased region" description="Basic and acidic residues" evidence="1">
    <location>
        <begin position="247"/>
        <end position="274"/>
    </location>
</feature>